<evidence type="ECO:0000256" key="8">
    <source>
        <dbReference type="ARBA" id="ARBA00023235"/>
    </source>
</evidence>
<keyword evidence="6 11" id="KW-0697">Rotamase</keyword>
<evidence type="ECO:0000256" key="4">
    <source>
        <dbReference type="ARBA" id="ARBA00016902"/>
    </source>
</evidence>
<evidence type="ECO:0000256" key="12">
    <source>
        <dbReference type="PROSITE-ProRule" id="PRU00277"/>
    </source>
</evidence>
<reference evidence="16" key="1">
    <citation type="submission" date="2022-05" db="EMBL/GenBank/DDBJ databases">
        <title>Jatrophihabitans sp. SB3-54 whole genome sequence.</title>
        <authorList>
            <person name="Suh M.K."/>
            <person name="Eom M.K."/>
            <person name="Kim J.S."/>
            <person name="Kim H.S."/>
            <person name="Do H.E."/>
            <person name="Shin Y.K."/>
            <person name="Lee J.-S."/>
        </authorList>
    </citation>
    <scope>NUCLEOTIDE SEQUENCE</scope>
    <source>
        <strain evidence="16">SB3-54</strain>
    </source>
</reference>
<evidence type="ECO:0000256" key="10">
    <source>
        <dbReference type="ARBA" id="ARBA00029986"/>
    </source>
</evidence>
<gene>
    <name evidence="11 16" type="primary">tig</name>
    <name evidence="16" type="ORF">M6B22_04935</name>
</gene>
<comment type="similarity">
    <text evidence="2 11 13">Belongs to the FKBP-type PPIase family. Tig subfamily.</text>
</comment>
<dbReference type="InterPro" id="IPR037041">
    <property type="entry name" value="Trigger_fac_C_sf"/>
</dbReference>
<dbReference type="NCBIfam" id="TIGR00115">
    <property type="entry name" value="tig"/>
    <property type="match status" value="1"/>
</dbReference>
<dbReference type="SUPFAM" id="SSF109998">
    <property type="entry name" value="Triger factor/SurA peptide-binding domain-like"/>
    <property type="match status" value="1"/>
</dbReference>
<dbReference type="Pfam" id="PF05698">
    <property type="entry name" value="Trigger_C"/>
    <property type="match status" value="1"/>
</dbReference>
<dbReference type="InterPro" id="IPR036611">
    <property type="entry name" value="Trigger_fac_ribosome-bd_sf"/>
</dbReference>
<protein>
    <recommendedName>
        <fullName evidence="4 11">Trigger factor</fullName>
        <shortName evidence="11">TF</shortName>
        <ecNumber evidence="3 11">5.2.1.8</ecNumber>
    </recommendedName>
    <alternativeName>
        <fullName evidence="10 11">PPIase</fullName>
    </alternativeName>
</protein>
<dbReference type="PANTHER" id="PTHR30560:SF3">
    <property type="entry name" value="TRIGGER FACTOR-LIKE PROTEIN TIG, CHLOROPLASTIC"/>
    <property type="match status" value="1"/>
</dbReference>
<keyword evidence="5 11" id="KW-0132">Cell division</keyword>
<dbReference type="PANTHER" id="PTHR30560">
    <property type="entry name" value="TRIGGER FACTOR CHAPERONE AND PEPTIDYL-PROLYL CIS/TRANS ISOMERASE"/>
    <property type="match status" value="1"/>
</dbReference>
<evidence type="ECO:0000256" key="3">
    <source>
        <dbReference type="ARBA" id="ARBA00013194"/>
    </source>
</evidence>
<organism evidence="16 17">
    <name type="scientific">Jatrophihabitans cynanchi</name>
    <dbReference type="NCBI Taxonomy" id="2944128"/>
    <lineage>
        <taxon>Bacteria</taxon>
        <taxon>Bacillati</taxon>
        <taxon>Actinomycetota</taxon>
        <taxon>Actinomycetes</taxon>
        <taxon>Jatrophihabitantales</taxon>
        <taxon>Jatrophihabitantaceae</taxon>
        <taxon>Jatrophihabitans</taxon>
    </lineage>
</organism>
<dbReference type="PROSITE" id="PS50059">
    <property type="entry name" value="FKBP_PPIASE"/>
    <property type="match status" value="1"/>
</dbReference>
<evidence type="ECO:0000256" key="9">
    <source>
        <dbReference type="ARBA" id="ARBA00023306"/>
    </source>
</evidence>
<keyword evidence="8 11" id="KW-0413">Isomerase</keyword>
<evidence type="ECO:0000256" key="5">
    <source>
        <dbReference type="ARBA" id="ARBA00022618"/>
    </source>
</evidence>
<feature type="domain" description="PPIase FKBP-type" evidence="15">
    <location>
        <begin position="162"/>
        <end position="215"/>
    </location>
</feature>
<evidence type="ECO:0000313" key="17">
    <source>
        <dbReference type="Proteomes" id="UP001164693"/>
    </source>
</evidence>
<evidence type="ECO:0000256" key="1">
    <source>
        <dbReference type="ARBA" id="ARBA00000971"/>
    </source>
</evidence>
<dbReference type="InterPro" id="IPR008880">
    <property type="entry name" value="Trigger_fac_C"/>
</dbReference>
<evidence type="ECO:0000256" key="6">
    <source>
        <dbReference type="ARBA" id="ARBA00023110"/>
    </source>
</evidence>
<evidence type="ECO:0000256" key="14">
    <source>
        <dbReference type="SAM" id="MobiDB-lite"/>
    </source>
</evidence>
<dbReference type="Gene3D" id="1.10.3120.10">
    <property type="entry name" value="Trigger factor, C-terminal domain"/>
    <property type="match status" value="1"/>
</dbReference>
<evidence type="ECO:0000256" key="2">
    <source>
        <dbReference type="ARBA" id="ARBA00005464"/>
    </source>
</evidence>
<dbReference type="Proteomes" id="UP001164693">
    <property type="component" value="Chromosome"/>
</dbReference>
<dbReference type="EMBL" id="CP097463">
    <property type="protein sequence ID" value="WAX58117.1"/>
    <property type="molecule type" value="Genomic_DNA"/>
</dbReference>
<dbReference type="GO" id="GO:0003755">
    <property type="term" value="F:peptidyl-prolyl cis-trans isomerase activity"/>
    <property type="evidence" value="ECO:0007669"/>
    <property type="project" value="UniProtKB-EC"/>
</dbReference>
<dbReference type="SUPFAM" id="SSF102735">
    <property type="entry name" value="Trigger factor ribosome-binding domain"/>
    <property type="match status" value="1"/>
</dbReference>
<keyword evidence="11" id="KW-0963">Cytoplasm</keyword>
<comment type="function">
    <text evidence="11">Involved in protein export. Acts as a chaperone by maintaining the newly synthesized protein in an open conformation. Functions as a peptidyl-prolyl cis-trans isomerase.</text>
</comment>
<dbReference type="InterPro" id="IPR001179">
    <property type="entry name" value="PPIase_FKBP_dom"/>
</dbReference>
<dbReference type="InterPro" id="IPR005215">
    <property type="entry name" value="Trig_fac"/>
</dbReference>
<sequence length="472" mass="51420">MKSTVENLSPTRVRLAVQVPFDELKPSLDAAYKKIGGSVRVPGFRPGKVPTRVIDQRVGRGTVLEEAVNSALPGLYSGALREHEVQPVGQPEIEVTDLSDGDSLAFTVEVDVRPEITLPELDGLAVTVDDVTVSDEDVQEQLDALRERFGTLTGVDRPVQTGDYVSIDLTASVDGEPIEAGSTKGMSYEVGSGNLLDGLDDALVGKSAGESTTFTAELQQGDKAGTEAQIEATVNSVKHKELPEVDDEFAQLASEFDTVEELREDLRTRIGRAKSFEQGAQARDRLMEKLIAEVEFPVPESALQSEVDAREHEVIHGLGHDDALFERYLSLQGKTREEFTAELRENAEESVRVQFLLDAVADKTEVQVGDAELTEYLVRQAARYNMAPQEFANQIVQAGNLPALVSDVRRNKALAAILESAVVTDASGNPVDLAALTSGSYDELADLAEDDRDEEYDEEYEEYGDEGDDDSE</sequence>
<dbReference type="Pfam" id="PF00254">
    <property type="entry name" value="FKBP_C"/>
    <property type="match status" value="1"/>
</dbReference>
<feature type="region of interest" description="Disordered" evidence="14">
    <location>
        <begin position="446"/>
        <end position="472"/>
    </location>
</feature>
<dbReference type="HAMAP" id="MF_00303">
    <property type="entry name" value="Trigger_factor_Tig"/>
    <property type="match status" value="1"/>
</dbReference>
<comment type="catalytic activity">
    <reaction evidence="1 11 12">
        <text>[protein]-peptidylproline (omega=180) = [protein]-peptidylproline (omega=0)</text>
        <dbReference type="Rhea" id="RHEA:16237"/>
        <dbReference type="Rhea" id="RHEA-COMP:10747"/>
        <dbReference type="Rhea" id="RHEA-COMP:10748"/>
        <dbReference type="ChEBI" id="CHEBI:83833"/>
        <dbReference type="ChEBI" id="CHEBI:83834"/>
        <dbReference type="EC" id="5.2.1.8"/>
    </reaction>
</comment>
<evidence type="ECO:0000313" key="16">
    <source>
        <dbReference type="EMBL" id="WAX58117.1"/>
    </source>
</evidence>
<dbReference type="InterPro" id="IPR008881">
    <property type="entry name" value="Trigger_fac_ribosome-bd_bac"/>
</dbReference>
<accession>A0ABY7K3C9</accession>
<dbReference type="PIRSF" id="PIRSF003095">
    <property type="entry name" value="Trigger_factor"/>
    <property type="match status" value="1"/>
</dbReference>
<proteinExistence type="inferred from homology"/>
<dbReference type="SUPFAM" id="SSF54534">
    <property type="entry name" value="FKBP-like"/>
    <property type="match status" value="1"/>
</dbReference>
<dbReference type="InterPro" id="IPR027304">
    <property type="entry name" value="Trigger_fact/SurA_dom_sf"/>
</dbReference>
<dbReference type="Gene3D" id="3.30.70.1050">
    <property type="entry name" value="Trigger factor ribosome-binding domain"/>
    <property type="match status" value="1"/>
</dbReference>
<dbReference type="Pfam" id="PF05697">
    <property type="entry name" value="Trigger_N"/>
    <property type="match status" value="1"/>
</dbReference>
<evidence type="ECO:0000256" key="7">
    <source>
        <dbReference type="ARBA" id="ARBA00023186"/>
    </source>
</evidence>
<comment type="domain">
    <text evidence="11">Consists of 3 domains; the N-terminus binds the ribosome, the middle domain has PPIase activity, while the C-terminus has intrinsic chaperone activity on its own.</text>
</comment>
<keyword evidence="17" id="KW-1185">Reference proteome</keyword>
<evidence type="ECO:0000256" key="13">
    <source>
        <dbReference type="RuleBase" id="RU003914"/>
    </source>
</evidence>
<evidence type="ECO:0000259" key="15">
    <source>
        <dbReference type="PROSITE" id="PS50059"/>
    </source>
</evidence>
<keyword evidence="9 11" id="KW-0131">Cell cycle</keyword>
<dbReference type="InterPro" id="IPR046357">
    <property type="entry name" value="PPIase_dom_sf"/>
</dbReference>
<evidence type="ECO:0000256" key="11">
    <source>
        <dbReference type="HAMAP-Rule" id="MF_00303"/>
    </source>
</evidence>
<name>A0ABY7K3C9_9ACTN</name>
<dbReference type="EC" id="5.2.1.8" evidence="3 11"/>
<dbReference type="Gene3D" id="3.10.50.40">
    <property type="match status" value="1"/>
</dbReference>
<dbReference type="RefSeq" id="WP_269444667.1">
    <property type="nucleotide sequence ID" value="NZ_CP097463.1"/>
</dbReference>
<comment type="subcellular location">
    <subcellularLocation>
        <location evidence="11">Cytoplasm</location>
    </subcellularLocation>
    <text evidence="11">About half TF is bound to the ribosome near the polypeptide exit tunnel while the other half is free in the cytoplasm.</text>
</comment>
<keyword evidence="7 11" id="KW-0143">Chaperone</keyword>